<protein>
    <submittedName>
        <fullName evidence="1">Uncharacterized protein</fullName>
    </submittedName>
</protein>
<gene>
    <name evidence="1" type="ORF">S06H3_65451</name>
</gene>
<dbReference type="EMBL" id="BARV01044079">
    <property type="protein sequence ID" value="GAI68941.1"/>
    <property type="molecule type" value="Genomic_DNA"/>
</dbReference>
<organism evidence="1">
    <name type="scientific">marine sediment metagenome</name>
    <dbReference type="NCBI Taxonomy" id="412755"/>
    <lineage>
        <taxon>unclassified sequences</taxon>
        <taxon>metagenomes</taxon>
        <taxon>ecological metagenomes</taxon>
    </lineage>
</organism>
<proteinExistence type="predicted"/>
<dbReference type="AlphaFoldDB" id="X1RPM6"/>
<name>X1RPM6_9ZZZZ</name>
<evidence type="ECO:0000313" key="1">
    <source>
        <dbReference type="EMBL" id="GAI68941.1"/>
    </source>
</evidence>
<sequence>MAANVALKAYLESKKVSPERAKLLLEYGERLIQEQRIKQG</sequence>
<accession>X1RPM6</accession>
<reference evidence="1" key="1">
    <citation type="journal article" date="2014" name="Front. Microbiol.">
        <title>High frequency of phylogenetically diverse reductive dehalogenase-homologous genes in deep subseafloor sedimentary metagenomes.</title>
        <authorList>
            <person name="Kawai M."/>
            <person name="Futagami T."/>
            <person name="Toyoda A."/>
            <person name="Takaki Y."/>
            <person name="Nishi S."/>
            <person name="Hori S."/>
            <person name="Arai W."/>
            <person name="Tsubouchi T."/>
            <person name="Morono Y."/>
            <person name="Uchiyama I."/>
            <person name="Ito T."/>
            <person name="Fujiyama A."/>
            <person name="Inagaki F."/>
            <person name="Takami H."/>
        </authorList>
    </citation>
    <scope>NUCLEOTIDE SEQUENCE</scope>
    <source>
        <strain evidence="1">Expedition CK06-06</strain>
    </source>
</reference>
<comment type="caution">
    <text evidence="1">The sequence shown here is derived from an EMBL/GenBank/DDBJ whole genome shotgun (WGS) entry which is preliminary data.</text>
</comment>